<proteinExistence type="predicted"/>
<protein>
    <submittedName>
        <fullName evidence="1">Uncharacterized protein</fullName>
    </submittedName>
</protein>
<name>A0A382EVV2_9ZZZZ</name>
<feature type="non-terminal residue" evidence="1">
    <location>
        <position position="1"/>
    </location>
</feature>
<accession>A0A382EVV2</accession>
<reference evidence="1" key="1">
    <citation type="submission" date="2018-05" db="EMBL/GenBank/DDBJ databases">
        <authorList>
            <person name="Lanie J.A."/>
            <person name="Ng W.-L."/>
            <person name="Kazmierczak K.M."/>
            <person name="Andrzejewski T.M."/>
            <person name="Davidsen T.M."/>
            <person name="Wayne K.J."/>
            <person name="Tettelin H."/>
            <person name="Glass J.I."/>
            <person name="Rusch D."/>
            <person name="Podicherti R."/>
            <person name="Tsui H.-C.T."/>
            <person name="Winkler M.E."/>
        </authorList>
    </citation>
    <scope>NUCLEOTIDE SEQUENCE</scope>
</reference>
<sequence length="22" mass="2358">GLCIGSGWVLLNQVADRAFPLQ</sequence>
<dbReference type="EMBL" id="UINC01046359">
    <property type="protein sequence ID" value="SVB54274.1"/>
    <property type="molecule type" value="Genomic_DNA"/>
</dbReference>
<organism evidence="1">
    <name type="scientific">marine metagenome</name>
    <dbReference type="NCBI Taxonomy" id="408172"/>
    <lineage>
        <taxon>unclassified sequences</taxon>
        <taxon>metagenomes</taxon>
        <taxon>ecological metagenomes</taxon>
    </lineage>
</organism>
<dbReference type="AlphaFoldDB" id="A0A382EVV2"/>
<evidence type="ECO:0000313" key="1">
    <source>
        <dbReference type="EMBL" id="SVB54274.1"/>
    </source>
</evidence>
<gene>
    <name evidence="1" type="ORF">METZ01_LOCUS207128</name>
</gene>